<evidence type="ECO:0000313" key="2">
    <source>
        <dbReference type="EMBL" id="MBE9026401.1"/>
    </source>
</evidence>
<gene>
    <name evidence="2" type="ORF">IQ276_29475</name>
</gene>
<dbReference type="EMBL" id="JADEXS010000596">
    <property type="protein sequence ID" value="MBE9026401.1"/>
    <property type="molecule type" value="Genomic_DNA"/>
</dbReference>
<keyword evidence="1" id="KW-1133">Transmembrane helix</keyword>
<organism evidence="2 3">
    <name type="scientific">Desmonostoc muscorum LEGE 12446</name>
    <dbReference type="NCBI Taxonomy" id="1828758"/>
    <lineage>
        <taxon>Bacteria</taxon>
        <taxon>Bacillati</taxon>
        <taxon>Cyanobacteriota</taxon>
        <taxon>Cyanophyceae</taxon>
        <taxon>Nostocales</taxon>
        <taxon>Nostocaceae</taxon>
        <taxon>Desmonostoc</taxon>
    </lineage>
</organism>
<comment type="caution">
    <text evidence="2">The sequence shown here is derived from an EMBL/GenBank/DDBJ whole genome shotgun (WGS) entry which is preliminary data.</text>
</comment>
<dbReference type="InterPro" id="IPR033456">
    <property type="entry name" value="DUF5132"/>
</dbReference>
<sequence length="175" mass="19145">MTSISDLQEVNLPEIVESLTAIIIAPVIIPVAAAIKQPVVQRAIKQGITLSEICKEAVAEVAEVCENIAAEVNAELIHEKQEQFSSKTFETYLKNSKSEVATDLINLVSDLNVDVGQMSKGVVDLRLLVPTGLAALAIHQLINKGLELEEIPWHTLAWYAFEVFTKLNNTGDLQL</sequence>
<keyword evidence="3" id="KW-1185">Reference proteome</keyword>
<proteinExistence type="predicted"/>
<evidence type="ECO:0000313" key="3">
    <source>
        <dbReference type="Proteomes" id="UP000622533"/>
    </source>
</evidence>
<dbReference type="Pfam" id="PF17195">
    <property type="entry name" value="DUF5132"/>
    <property type="match status" value="1"/>
</dbReference>
<reference evidence="2" key="1">
    <citation type="submission" date="2020-10" db="EMBL/GenBank/DDBJ databases">
        <authorList>
            <person name="Castelo-Branco R."/>
            <person name="Eusebio N."/>
            <person name="Adriana R."/>
            <person name="Vieira A."/>
            <person name="Brugerolle De Fraissinette N."/>
            <person name="Rezende De Castro R."/>
            <person name="Schneider M.P."/>
            <person name="Vasconcelos V."/>
            <person name="Leao P.N."/>
        </authorList>
    </citation>
    <scope>NUCLEOTIDE SEQUENCE</scope>
    <source>
        <strain evidence="2">LEGE 12446</strain>
    </source>
</reference>
<dbReference type="Proteomes" id="UP000622533">
    <property type="component" value="Unassembled WGS sequence"/>
</dbReference>
<dbReference type="RefSeq" id="WP_193922119.1">
    <property type="nucleotide sequence ID" value="NZ_JADEXS020000001.1"/>
</dbReference>
<evidence type="ECO:0000256" key="1">
    <source>
        <dbReference type="SAM" id="Phobius"/>
    </source>
</evidence>
<protein>
    <submittedName>
        <fullName evidence="2">DUF5132 domain-containing protein</fullName>
    </submittedName>
</protein>
<name>A0A8J7DE10_DESMC</name>
<keyword evidence="1" id="KW-0812">Transmembrane</keyword>
<dbReference type="AlphaFoldDB" id="A0A8J7DE10"/>
<accession>A0A8J7DE10</accession>
<keyword evidence="1" id="KW-0472">Membrane</keyword>
<feature type="transmembrane region" description="Helical" evidence="1">
    <location>
        <begin position="15"/>
        <end position="35"/>
    </location>
</feature>